<protein>
    <submittedName>
        <fullName evidence="1">Uncharacterized protein</fullName>
    </submittedName>
</protein>
<evidence type="ECO:0000313" key="1">
    <source>
        <dbReference type="EMBL" id="KAJ6973734.1"/>
    </source>
</evidence>
<name>A0AAD6PZP0_9ROSI</name>
<accession>A0AAD6PZP0</accession>
<organism evidence="1 2">
    <name type="scientific">Populus alba x Populus x berolinensis</name>
    <dbReference type="NCBI Taxonomy" id="444605"/>
    <lineage>
        <taxon>Eukaryota</taxon>
        <taxon>Viridiplantae</taxon>
        <taxon>Streptophyta</taxon>
        <taxon>Embryophyta</taxon>
        <taxon>Tracheophyta</taxon>
        <taxon>Spermatophyta</taxon>
        <taxon>Magnoliopsida</taxon>
        <taxon>eudicotyledons</taxon>
        <taxon>Gunneridae</taxon>
        <taxon>Pentapetalae</taxon>
        <taxon>rosids</taxon>
        <taxon>fabids</taxon>
        <taxon>Malpighiales</taxon>
        <taxon>Salicaceae</taxon>
        <taxon>Saliceae</taxon>
        <taxon>Populus</taxon>
    </lineage>
</organism>
<dbReference type="Proteomes" id="UP001164929">
    <property type="component" value="Chromosome 14"/>
</dbReference>
<reference evidence="1" key="1">
    <citation type="journal article" date="2023" name="Mol. Ecol. Resour.">
        <title>Chromosome-level genome assembly of a triploid poplar Populus alba 'Berolinensis'.</title>
        <authorList>
            <person name="Chen S."/>
            <person name="Yu Y."/>
            <person name="Wang X."/>
            <person name="Wang S."/>
            <person name="Zhang T."/>
            <person name="Zhou Y."/>
            <person name="He R."/>
            <person name="Meng N."/>
            <person name="Wang Y."/>
            <person name="Liu W."/>
            <person name="Liu Z."/>
            <person name="Liu J."/>
            <person name="Guo Q."/>
            <person name="Huang H."/>
            <person name="Sederoff R.R."/>
            <person name="Wang G."/>
            <person name="Qu G."/>
            <person name="Chen S."/>
        </authorList>
    </citation>
    <scope>NUCLEOTIDE SEQUENCE</scope>
    <source>
        <strain evidence="1">SC-2020</strain>
    </source>
</reference>
<dbReference type="AlphaFoldDB" id="A0AAD6PZP0"/>
<comment type="caution">
    <text evidence="1">The sequence shown here is derived from an EMBL/GenBank/DDBJ whole genome shotgun (WGS) entry which is preliminary data.</text>
</comment>
<gene>
    <name evidence="1" type="ORF">NC653_033923</name>
</gene>
<evidence type="ECO:0000313" key="2">
    <source>
        <dbReference type="Proteomes" id="UP001164929"/>
    </source>
</evidence>
<proteinExistence type="predicted"/>
<sequence>MSKYFVVASLDHTSFLVYPDNRYEHKLKHSGATKIVIRSLAPHKNIPPRVAVNTNKKNSIIAISRSIPILSFSIDSFPIEMYGSMSLCVYIDIDIDIYHVHGLTKMCKSSICICHSMSLFLFAYVIATPFGSIHQFGT</sequence>
<dbReference type="EMBL" id="JAQIZT010000014">
    <property type="protein sequence ID" value="KAJ6973734.1"/>
    <property type="molecule type" value="Genomic_DNA"/>
</dbReference>
<keyword evidence="2" id="KW-1185">Reference proteome</keyword>